<sequence>MFPRKTQMYLFWRAVDDRKESERLSIASVMPRLKWGVPLFSCTLPRQRETSCNSASRADNVRNHVVVDVNADRTAVPLVSSEEDWALTLAV</sequence>
<organism evidence="1 2">
    <name type="scientific">Batillaria attramentaria</name>
    <dbReference type="NCBI Taxonomy" id="370345"/>
    <lineage>
        <taxon>Eukaryota</taxon>
        <taxon>Metazoa</taxon>
        <taxon>Spiralia</taxon>
        <taxon>Lophotrochozoa</taxon>
        <taxon>Mollusca</taxon>
        <taxon>Gastropoda</taxon>
        <taxon>Caenogastropoda</taxon>
        <taxon>Sorbeoconcha</taxon>
        <taxon>Cerithioidea</taxon>
        <taxon>Batillariidae</taxon>
        <taxon>Batillaria</taxon>
    </lineage>
</organism>
<reference evidence="1 2" key="1">
    <citation type="journal article" date="2023" name="Sci. Data">
        <title>Genome assembly of the Korean intertidal mud-creeper Batillaria attramentaria.</title>
        <authorList>
            <person name="Patra A.K."/>
            <person name="Ho P.T."/>
            <person name="Jun S."/>
            <person name="Lee S.J."/>
            <person name="Kim Y."/>
            <person name="Won Y.J."/>
        </authorList>
    </citation>
    <scope>NUCLEOTIDE SEQUENCE [LARGE SCALE GENOMIC DNA]</scope>
    <source>
        <strain evidence="1">Wonlab-2016</strain>
    </source>
</reference>
<keyword evidence="2" id="KW-1185">Reference proteome</keyword>
<protein>
    <submittedName>
        <fullName evidence="1">Uncharacterized protein</fullName>
    </submittedName>
</protein>
<dbReference type="AlphaFoldDB" id="A0ABD0LCU9"/>
<proteinExistence type="predicted"/>
<dbReference type="Proteomes" id="UP001519460">
    <property type="component" value="Unassembled WGS sequence"/>
</dbReference>
<comment type="caution">
    <text evidence="1">The sequence shown here is derived from an EMBL/GenBank/DDBJ whole genome shotgun (WGS) entry which is preliminary data.</text>
</comment>
<evidence type="ECO:0000313" key="2">
    <source>
        <dbReference type="Proteomes" id="UP001519460"/>
    </source>
</evidence>
<name>A0ABD0LCU9_9CAEN</name>
<gene>
    <name evidence="1" type="ORF">BaRGS_00011365</name>
</gene>
<dbReference type="EMBL" id="JACVVK020000059">
    <property type="protein sequence ID" value="KAK7497321.1"/>
    <property type="molecule type" value="Genomic_DNA"/>
</dbReference>
<evidence type="ECO:0000313" key="1">
    <source>
        <dbReference type="EMBL" id="KAK7497321.1"/>
    </source>
</evidence>
<accession>A0ABD0LCU9</accession>